<dbReference type="InterPro" id="IPR035908">
    <property type="entry name" value="F0_ATP_A_sf"/>
</dbReference>
<evidence type="ECO:0000256" key="10">
    <source>
        <dbReference type="ARBA" id="ARBA00023310"/>
    </source>
</evidence>
<keyword evidence="4" id="KW-0138">CF(0)</keyword>
<evidence type="ECO:0000256" key="9">
    <source>
        <dbReference type="ARBA" id="ARBA00023136"/>
    </source>
</evidence>
<keyword evidence="7 12" id="KW-1133">Transmembrane helix</keyword>
<evidence type="ECO:0000256" key="7">
    <source>
        <dbReference type="ARBA" id="ARBA00022989"/>
    </source>
</evidence>
<dbReference type="GO" id="GO:0045259">
    <property type="term" value="C:proton-transporting ATP synthase complex"/>
    <property type="evidence" value="ECO:0007669"/>
    <property type="project" value="UniProtKB-KW"/>
</dbReference>
<keyword evidence="6" id="KW-0375">Hydrogen ion transport</keyword>
<feature type="transmembrane region" description="Helical" evidence="12">
    <location>
        <begin position="194"/>
        <end position="217"/>
    </location>
</feature>
<dbReference type="GO" id="GO:0005743">
    <property type="term" value="C:mitochondrial inner membrane"/>
    <property type="evidence" value="ECO:0007669"/>
    <property type="project" value="UniProtKB-SubCell"/>
</dbReference>
<name>A0A1L5BW88_9CRUS</name>
<dbReference type="CDD" id="cd00310">
    <property type="entry name" value="ATP-synt_Fo_a_6"/>
    <property type="match status" value="1"/>
</dbReference>
<dbReference type="NCBIfam" id="TIGR01131">
    <property type="entry name" value="ATP_synt_6_or_A"/>
    <property type="match status" value="1"/>
</dbReference>
<evidence type="ECO:0000256" key="4">
    <source>
        <dbReference type="ARBA" id="ARBA00022547"/>
    </source>
</evidence>
<organism evidence="13">
    <name type="scientific">Crypturopus tuberculatus</name>
    <dbReference type="NCBI Taxonomy" id="686701"/>
    <lineage>
        <taxon>Eukaryota</taxon>
        <taxon>Metazoa</taxon>
        <taxon>Ecdysozoa</taxon>
        <taxon>Arthropoda</taxon>
        <taxon>Crustacea</taxon>
        <taxon>Multicrustacea</taxon>
        <taxon>Malacostraca</taxon>
        <taxon>Eumalacostraca</taxon>
        <taxon>Peracarida</taxon>
        <taxon>Amphipoda</taxon>
        <taxon>Senticaudata</taxon>
        <taxon>Gammarida</taxon>
        <taxon>Gammaridira</taxon>
        <taxon>Gammaroidea</taxon>
        <taxon>Micruropodidae</taxon>
        <taxon>Crypturopodinae</taxon>
        <taxon>Crypturopus</taxon>
    </lineage>
</organism>
<keyword evidence="5 12" id="KW-0812">Transmembrane</keyword>
<evidence type="ECO:0000256" key="5">
    <source>
        <dbReference type="ARBA" id="ARBA00022692"/>
    </source>
</evidence>
<comment type="similarity">
    <text evidence="2">Belongs to the ATPase A chain family.</text>
</comment>
<keyword evidence="3" id="KW-0813">Transport</keyword>
<feature type="transmembrane region" description="Helical" evidence="12">
    <location>
        <begin position="155"/>
        <end position="174"/>
    </location>
</feature>
<evidence type="ECO:0000256" key="11">
    <source>
        <dbReference type="RuleBase" id="RU004450"/>
    </source>
</evidence>
<feature type="transmembrane region" description="Helical" evidence="12">
    <location>
        <begin position="66"/>
        <end position="90"/>
    </location>
</feature>
<evidence type="ECO:0000256" key="12">
    <source>
        <dbReference type="SAM" id="Phobius"/>
    </source>
</evidence>
<reference evidence="13" key="1">
    <citation type="journal article" date="2016" name="BMC Genomics">
        <title>Evolution of mitochondrial genomes in Baikalian amphipods.</title>
        <authorList>
            <person name="Romanova E.V."/>
            <person name="Aleoshin V.V."/>
            <person name="Kamaltynov R.M."/>
            <person name="Mikhailov K.V."/>
            <person name="Logacheva M.D."/>
            <person name="Sirotinina E.A."/>
            <person name="Gornov A.Y."/>
            <person name="Anikin A.S."/>
            <person name="Sherbakov D.Y."/>
        </authorList>
    </citation>
    <scope>NUCLEOTIDE SEQUENCE</scope>
</reference>
<evidence type="ECO:0000256" key="1">
    <source>
        <dbReference type="ARBA" id="ARBA00004141"/>
    </source>
</evidence>
<dbReference type="PRINTS" id="PR00123">
    <property type="entry name" value="ATPASEA"/>
</dbReference>
<evidence type="ECO:0000256" key="3">
    <source>
        <dbReference type="ARBA" id="ARBA00022448"/>
    </source>
</evidence>
<dbReference type="InterPro" id="IPR023011">
    <property type="entry name" value="ATP_synth_F0_asu_AS"/>
</dbReference>
<sequence length="223" mass="24503">MMTNIFSIFDPSTPSFFSANWLSISLGFLVIPPIIWASPSRVSQVLSPASSYVYSEFAPLVKKAPFILVVSVSLLTFIAVNNVTGLLPYVFTGTSQLTLTLSIAIPMWLALMMYGWFNNWASLLAHLIPQGTPTFLMPFMVLIETVSNMIRPLTLAVRLTANMVAGHLLIVLLNSADSNTPLAMMPLLFNVKQALLLLEVAVAFIQAYVFSILVTLYSSEFTS</sequence>
<dbReference type="AlphaFoldDB" id="A0A1L5BW88"/>
<proteinExistence type="inferred from homology"/>
<dbReference type="PANTHER" id="PTHR11410">
    <property type="entry name" value="ATP SYNTHASE SUBUNIT A"/>
    <property type="match status" value="1"/>
</dbReference>
<dbReference type="EMBL" id="KX341963">
    <property type="protein sequence ID" value="APL97226.1"/>
    <property type="molecule type" value="Genomic_DNA"/>
</dbReference>
<comment type="subcellular location">
    <subcellularLocation>
        <location evidence="1">Membrane</location>
        <topology evidence="1">Multi-pass membrane protein</topology>
    </subcellularLocation>
    <subcellularLocation>
        <location evidence="11">Mitochondrion inner membrane</location>
        <topology evidence="11">Multi-pass membrane protein</topology>
    </subcellularLocation>
</comment>
<protein>
    <recommendedName>
        <fullName evidence="11">ATP synthase subunit a</fullName>
    </recommendedName>
</protein>
<evidence type="ECO:0000256" key="8">
    <source>
        <dbReference type="ARBA" id="ARBA00023065"/>
    </source>
</evidence>
<dbReference type="InterPro" id="IPR045083">
    <property type="entry name" value="ATP_synth_F0_asu_bact/mt"/>
</dbReference>
<evidence type="ECO:0000256" key="2">
    <source>
        <dbReference type="ARBA" id="ARBA00006810"/>
    </source>
</evidence>
<keyword evidence="9 12" id="KW-0472">Membrane</keyword>
<feature type="transmembrane region" description="Helical" evidence="12">
    <location>
        <begin position="123"/>
        <end position="143"/>
    </location>
</feature>
<dbReference type="SMR" id="A0A1L5BW88"/>
<dbReference type="GO" id="GO:0046933">
    <property type="term" value="F:proton-transporting ATP synthase activity, rotational mechanism"/>
    <property type="evidence" value="ECO:0007669"/>
    <property type="project" value="TreeGrafter"/>
</dbReference>
<dbReference type="PROSITE" id="PS00449">
    <property type="entry name" value="ATPASE_A"/>
    <property type="match status" value="1"/>
</dbReference>
<keyword evidence="8" id="KW-0406">Ion transport</keyword>
<feature type="transmembrane region" description="Helical" evidence="12">
    <location>
        <begin position="21"/>
        <end position="38"/>
    </location>
</feature>
<feature type="transmembrane region" description="Helical" evidence="12">
    <location>
        <begin position="97"/>
        <end position="117"/>
    </location>
</feature>
<geneLocation type="mitochondrion" evidence="13"/>
<evidence type="ECO:0000313" key="13">
    <source>
        <dbReference type="EMBL" id="APL97226.1"/>
    </source>
</evidence>
<gene>
    <name evidence="13" type="primary">ATP6</name>
</gene>
<keyword evidence="10" id="KW-0066">ATP synthesis</keyword>
<dbReference type="Gene3D" id="1.20.120.220">
    <property type="entry name" value="ATP synthase, F0 complex, subunit A"/>
    <property type="match status" value="1"/>
</dbReference>
<accession>A0A1L5BW88</accession>
<evidence type="ECO:0000256" key="6">
    <source>
        <dbReference type="ARBA" id="ARBA00022781"/>
    </source>
</evidence>
<dbReference type="PANTHER" id="PTHR11410:SF0">
    <property type="entry name" value="ATP SYNTHASE SUBUNIT A"/>
    <property type="match status" value="1"/>
</dbReference>
<dbReference type="Pfam" id="PF00119">
    <property type="entry name" value="ATP-synt_A"/>
    <property type="match status" value="1"/>
</dbReference>
<dbReference type="InterPro" id="IPR000568">
    <property type="entry name" value="ATP_synth_F0_asu"/>
</dbReference>
<keyword evidence="13" id="KW-0496">Mitochondrion</keyword>
<dbReference type="SUPFAM" id="SSF81336">
    <property type="entry name" value="F1F0 ATP synthase subunit A"/>
    <property type="match status" value="1"/>
</dbReference>